<accession>A0A1C3S6R1</accession>
<dbReference type="Proteomes" id="UP000279386">
    <property type="component" value="Segment"/>
</dbReference>
<gene>
    <name evidence="1" type="ORF">PSLUR01_00270</name>
</gene>
<sequence>MEFDFLISVHTFKHSYQYFCNLNKGDLMHSANEYIHYTQGKFTFIDYSSLQYPHQDMPDYTLMDTAELFQESLVFDKKYLCTFEEVIAIQNEMKEYAALHKPNASINQEYKFNLGIQE</sequence>
<organism evidence="1 2">
    <name type="scientific">Escherichia phage vB_Eco_slurp01</name>
    <dbReference type="NCBI Taxonomy" id="1874688"/>
    <lineage>
        <taxon>Viruses</taxon>
        <taxon>Duplodnaviria</taxon>
        <taxon>Heunggongvirae</taxon>
        <taxon>Uroviricota</taxon>
        <taxon>Caudoviricetes</taxon>
        <taxon>Asteriusvirus</taxon>
        <taxon>Asteriusvirus PBECO4</taxon>
    </lineage>
</organism>
<proteinExistence type="predicted"/>
<evidence type="ECO:0000313" key="2">
    <source>
        <dbReference type="Proteomes" id="UP000279386"/>
    </source>
</evidence>
<protein>
    <submittedName>
        <fullName evidence="1">Uncharacterized protein</fullName>
    </submittedName>
</protein>
<name>A0A1C3S6R1_9CAUD</name>
<evidence type="ECO:0000313" key="1">
    <source>
        <dbReference type="EMBL" id="SCA80247.1"/>
    </source>
</evidence>
<dbReference type="EMBL" id="LT603033">
    <property type="protein sequence ID" value="SCA80247.1"/>
    <property type="molecule type" value="Genomic_DNA"/>
</dbReference>
<reference evidence="1 2" key="1">
    <citation type="submission" date="2016-07" db="EMBL/GenBank/DDBJ databases">
        <authorList>
            <person name="Millard A."/>
        </authorList>
    </citation>
    <scope>NUCLEOTIDE SEQUENCE [LARGE SCALE GENOMIC DNA]</scope>
</reference>